<keyword evidence="3" id="KW-1185">Reference proteome</keyword>
<evidence type="ECO:0000256" key="1">
    <source>
        <dbReference type="SAM" id="MobiDB-lite"/>
    </source>
</evidence>
<dbReference type="AlphaFoldDB" id="A0A7W4IRR3"/>
<name>A0A7W4IRR3_9PROT</name>
<evidence type="ECO:0000313" key="2">
    <source>
        <dbReference type="EMBL" id="MBB2167856.1"/>
    </source>
</evidence>
<dbReference type="Proteomes" id="UP000559860">
    <property type="component" value="Unassembled WGS sequence"/>
</dbReference>
<dbReference type="EMBL" id="JABEQD010000003">
    <property type="protein sequence ID" value="MBB2167856.1"/>
    <property type="molecule type" value="Genomic_DNA"/>
</dbReference>
<gene>
    <name evidence="2" type="ORF">HLH36_05710</name>
</gene>
<feature type="compositionally biased region" description="Basic residues" evidence="1">
    <location>
        <begin position="564"/>
        <end position="574"/>
    </location>
</feature>
<dbReference type="RefSeq" id="WP_182985497.1">
    <property type="nucleotide sequence ID" value="NZ_JABEQD010000003.1"/>
</dbReference>
<feature type="region of interest" description="Disordered" evidence="1">
    <location>
        <begin position="550"/>
        <end position="574"/>
    </location>
</feature>
<organism evidence="2 3">
    <name type="scientific">Gluconacetobacter aggeris</name>
    <dbReference type="NCBI Taxonomy" id="1286186"/>
    <lineage>
        <taxon>Bacteria</taxon>
        <taxon>Pseudomonadati</taxon>
        <taxon>Pseudomonadota</taxon>
        <taxon>Alphaproteobacteria</taxon>
        <taxon>Acetobacterales</taxon>
        <taxon>Acetobacteraceae</taxon>
        <taxon>Gluconacetobacter</taxon>
    </lineage>
</organism>
<reference evidence="2 3" key="1">
    <citation type="submission" date="2020-04" db="EMBL/GenBank/DDBJ databases">
        <title>Description of novel Gluconacetobacter.</title>
        <authorList>
            <person name="Sombolestani A."/>
        </authorList>
    </citation>
    <scope>NUCLEOTIDE SEQUENCE [LARGE SCALE GENOMIC DNA]</scope>
    <source>
        <strain evidence="2 3">LMG 27801</strain>
    </source>
</reference>
<comment type="caution">
    <text evidence="2">The sequence shown here is derived from an EMBL/GenBank/DDBJ whole genome shotgun (WGS) entry which is preliminary data.</text>
</comment>
<evidence type="ECO:0000313" key="3">
    <source>
        <dbReference type="Proteomes" id="UP000559860"/>
    </source>
</evidence>
<proteinExistence type="predicted"/>
<sequence length="574" mass="61219">MATKKPGPPRTSAPPPDTGHLFHEMQTEAARALAADPQNVQALAQEIASTPAGDEADEALCTLLTITLDQARMAQEGGQRSGKRCLDAVSHHLVDLSRKGLVTVGGNIAITRCYVRAGLPVPAGLAPGEQAILRETSSFLPGDETSPEAAFAKISESLLNDIGDDPSILHQAFAEILPGIPPDARSLLCKVAAANPDTRFEQLACAWLLDMSEQVRSGALEGLTDRLAAGRLSPRALGRLAVLRSWIVDEPVRQRVDALIRNAIRSGISQNRDTPPSHRIVRCVSSPIDGAGAQSLAIGLQKGRARAIAMVLLKQGFGVKDAYVVPCANAAEQRGLLQQVSALGGKGDVSLDYIQAALGFALAEGRKNAVYPAPGLADVAEACALTSLRPTQDASVQAMLSAYDPENALASLDPEERETLVAASEDWPPSYPMIGHWFEDNDDIFDGTDATSTAHAHALWTWLETRRDFWASIIARTALLLKDQGDPEAPSFAMTARAISQGDPLQRIPVMAAIVDQTLEARRAASFTIDEGMPDGVDEDIMALLMNLMAPPPQPARRPSSSKPARKGARRKPK</sequence>
<accession>A0A7W4IRR3</accession>
<protein>
    <submittedName>
        <fullName evidence="2">Uncharacterized protein</fullName>
    </submittedName>
</protein>